<keyword evidence="2" id="KW-1185">Reference proteome</keyword>
<dbReference type="AlphaFoldDB" id="A0A137PIR2"/>
<dbReference type="CDD" id="cd12148">
    <property type="entry name" value="fungal_TF_MHR"/>
    <property type="match status" value="1"/>
</dbReference>
<sequence>MESKYKFKSYKPDNNIKSGQCFKVDLYTVNQRDFEGIFKRLESVEKAVRKLNIDYDESISKDNNNNKEVEKYGKATVNLKIIKIFNYDDYPSQLLNFYFIYQHFYSNPSFISIKEYYECMAHFNGKIPEYLVYAIMSKASLNSPSPQLYRKNLDYCNYYYELSVKHLNICISKNEIDIYMLHTLSILSWVDAVLNRQFLRFSRVATSTKLAQIMGLCSPLLNLLKNQQFSIMESSKNKVRLGSPYFFYYGNLLLDLIEKLNQELDNRKSSKIRSLLEIAITEFDSFSTLISNLKNDWEGSDKFLKSLTERYKSIKLAKINNT</sequence>
<dbReference type="EMBL" id="KQ964419">
    <property type="protein sequence ID" value="KXN74898.1"/>
    <property type="molecule type" value="Genomic_DNA"/>
</dbReference>
<evidence type="ECO:0000313" key="1">
    <source>
        <dbReference type="EMBL" id="KXN74898.1"/>
    </source>
</evidence>
<dbReference type="Proteomes" id="UP000070444">
    <property type="component" value="Unassembled WGS sequence"/>
</dbReference>
<protein>
    <submittedName>
        <fullName evidence="1">Uncharacterized protein</fullName>
    </submittedName>
</protein>
<organism evidence="1 2">
    <name type="scientific">Conidiobolus coronatus (strain ATCC 28846 / CBS 209.66 / NRRL 28638)</name>
    <name type="common">Delacroixia coronata</name>
    <dbReference type="NCBI Taxonomy" id="796925"/>
    <lineage>
        <taxon>Eukaryota</taxon>
        <taxon>Fungi</taxon>
        <taxon>Fungi incertae sedis</taxon>
        <taxon>Zoopagomycota</taxon>
        <taxon>Entomophthoromycotina</taxon>
        <taxon>Entomophthoromycetes</taxon>
        <taxon>Entomophthorales</taxon>
        <taxon>Ancylistaceae</taxon>
        <taxon>Conidiobolus</taxon>
    </lineage>
</organism>
<name>A0A137PIR2_CONC2</name>
<evidence type="ECO:0000313" key="2">
    <source>
        <dbReference type="Proteomes" id="UP000070444"/>
    </source>
</evidence>
<accession>A0A137PIR2</accession>
<proteinExistence type="predicted"/>
<gene>
    <name evidence="1" type="ORF">CONCODRAFT_1968</name>
</gene>
<reference evidence="1 2" key="1">
    <citation type="journal article" date="2015" name="Genome Biol. Evol.">
        <title>Phylogenomic analyses indicate that early fungi evolved digesting cell walls of algal ancestors of land plants.</title>
        <authorList>
            <person name="Chang Y."/>
            <person name="Wang S."/>
            <person name="Sekimoto S."/>
            <person name="Aerts A.L."/>
            <person name="Choi C."/>
            <person name="Clum A."/>
            <person name="LaButti K.M."/>
            <person name="Lindquist E.A."/>
            <person name="Yee Ngan C."/>
            <person name="Ohm R.A."/>
            <person name="Salamov A.A."/>
            <person name="Grigoriev I.V."/>
            <person name="Spatafora J.W."/>
            <person name="Berbee M.L."/>
        </authorList>
    </citation>
    <scope>NUCLEOTIDE SEQUENCE [LARGE SCALE GENOMIC DNA]</scope>
    <source>
        <strain evidence="1 2">NRRL 28638</strain>
    </source>
</reference>